<dbReference type="InParanoid" id="A0A6P7FEX1"/>
<protein>
    <submittedName>
        <fullName evidence="1">Uncharacterized protein LOC114329612</fullName>
    </submittedName>
</protein>
<accession>A0A6P7FEX1</accession>
<name>A0A6P7FEX1_DIAVI</name>
<proteinExistence type="predicted"/>
<organism evidence="1">
    <name type="scientific">Diabrotica virgifera virgifera</name>
    <name type="common">western corn rootworm</name>
    <dbReference type="NCBI Taxonomy" id="50390"/>
    <lineage>
        <taxon>Eukaryota</taxon>
        <taxon>Metazoa</taxon>
        <taxon>Ecdysozoa</taxon>
        <taxon>Arthropoda</taxon>
        <taxon>Hexapoda</taxon>
        <taxon>Insecta</taxon>
        <taxon>Pterygota</taxon>
        <taxon>Neoptera</taxon>
        <taxon>Endopterygota</taxon>
        <taxon>Coleoptera</taxon>
        <taxon>Polyphaga</taxon>
        <taxon>Cucujiformia</taxon>
        <taxon>Chrysomeloidea</taxon>
        <taxon>Chrysomelidae</taxon>
        <taxon>Galerucinae</taxon>
        <taxon>Diabroticina</taxon>
        <taxon>Diabroticites</taxon>
        <taxon>Diabrotica</taxon>
    </lineage>
</organism>
<sequence>MTLNLWNEKWKTSTSKLRDVKEDTSPWNPHTINRSNQVILSRLRLGHCKLTHEHLITHTEAPKCRRCNIPVSVKHVLTECDEFAAYKQSISGYSNNMKDILNLQTDCKPLFQFFNKCNLASKI</sequence>
<dbReference type="RefSeq" id="XP_028134579.1">
    <property type="nucleotide sequence ID" value="XM_028278778.1"/>
</dbReference>
<evidence type="ECO:0000313" key="1">
    <source>
        <dbReference type="RefSeq" id="XP_028134579.1"/>
    </source>
</evidence>
<dbReference type="AlphaFoldDB" id="A0A6P7FEX1"/>
<reference evidence="1" key="1">
    <citation type="submission" date="2025-08" db="UniProtKB">
        <authorList>
            <consortium name="RefSeq"/>
        </authorList>
    </citation>
    <scope>IDENTIFICATION</scope>
    <source>
        <tissue evidence="1">Whole insect</tissue>
    </source>
</reference>
<gene>
    <name evidence="1" type="primary">LOC114329612</name>
</gene>